<dbReference type="GO" id="GO:0005654">
    <property type="term" value="C:nucleoplasm"/>
    <property type="evidence" value="ECO:0007669"/>
    <property type="project" value="Ensembl"/>
</dbReference>
<dbReference type="GO" id="GO:0043542">
    <property type="term" value="P:endothelial cell migration"/>
    <property type="evidence" value="ECO:0007669"/>
    <property type="project" value="Ensembl"/>
</dbReference>
<dbReference type="GO" id="GO:0070830">
    <property type="term" value="P:bicellular tight junction assembly"/>
    <property type="evidence" value="ECO:0007669"/>
    <property type="project" value="Ensembl"/>
</dbReference>
<dbReference type="InterPro" id="IPR003598">
    <property type="entry name" value="Ig_sub2"/>
</dbReference>
<dbReference type="GO" id="GO:0042060">
    <property type="term" value="P:wound healing"/>
    <property type="evidence" value="ECO:0007669"/>
    <property type="project" value="Ensembl"/>
</dbReference>
<dbReference type="PROSITE" id="PS50835">
    <property type="entry name" value="IG_LIKE"/>
    <property type="match status" value="5"/>
</dbReference>
<dbReference type="OrthoDB" id="9950534at2759"/>
<dbReference type="EMBL" id="AGCU01100832">
    <property type="status" value="NOT_ANNOTATED_CDS"/>
    <property type="molecule type" value="Genomic_DNA"/>
</dbReference>
<evidence type="ECO:0000256" key="6">
    <source>
        <dbReference type="SAM" id="SignalP"/>
    </source>
</evidence>
<dbReference type="eggNOG" id="ENOG502RB2K">
    <property type="taxonomic scope" value="Eukaryota"/>
</dbReference>
<name>K7GIH8_PELSI</name>
<feature type="transmembrane region" description="Helical" evidence="5">
    <location>
        <begin position="592"/>
        <end position="612"/>
    </location>
</feature>
<dbReference type="SMART" id="SM00408">
    <property type="entry name" value="IGc2"/>
    <property type="match status" value="2"/>
</dbReference>
<feature type="compositionally biased region" description="Basic and acidic residues" evidence="4">
    <location>
        <begin position="661"/>
        <end position="689"/>
    </location>
</feature>
<feature type="domain" description="Ig-like" evidence="7">
    <location>
        <begin position="399"/>
        <end position="485"/>
    </location>
</feature>
<dbReference type="GO" id="GO:0007156">
    <property type="term" value="P:homophilic cell adhesion via plasma membrane adhesion molecules"/>
    <property type="evidence" value="ECO:0007669"/>
    <property type="project" value="Ensembl"/>
</dbReference>
<dbReference type="STRING" id="13735.ENSPSIP00000020089"/>
<dbReference type="GO" id="GO:0005730">
    <property type="term" value="C:nucleolus"/>
    <property type="evidence" value="ECO:0007669"/>
    <property type="project" value="Ensembl"/>
</dbReference>
<evidence type="ECO:0000256" key="5">
    <source>
        <dbReference type="SAM" id="Phobius"/>
    </source>
</evidence>
<evidence type="ECO:0000313" key="9">
    <source>
        <dbReference type="Proteomes" id="UP000007267"/>
    </source>
</evidence>
<dbReference type="GO" id="GO:0006955">
    <property type="term" value="P:immune response"/>
    <property type="evidence" value="ECO:0007669"/>
    <property type="project" value="TreeGrafter"/>
</dbReference>
<keyword evidence="5" id="KW-0472">Membrane</keyword>
<dbReference type="GO" id="GO:0004888">
    <property type="term" value="F:transmembrane signaling receptor activity"/>
    <property type="evidence" value="ECO:0007669"/>
    <property type="project" value="TreeGrafter"/>
</dbReference>
<dbReference type="GO" id="GO:0150107">
    <property type="term" value="P:positive regulation of protein localization to cell-cell junction"/>
    <property type="evidence" value="ECO:0007669"/>
    <property type="project" value="Ensembl"/>
</dbReference>
<keyword evidence="5" id="KW-0812">Transmembrane</keyword>
<dbReference type="InterPro" id="IPR013783">
    <property type="entry name" value="Ig-like_fold"/>
</dbReference>
<dbReference type="GO" id="GO:0030485">
    <property type="term" value="C:smooth muscle contractile fiber"/>
    <property type="evidence" value="ECO:0007669"/>
    <property type="project" value="Ensembl"/>
</dbReference>
<sequence length="689" mass="76717">MYLAVLVILLYCPSLKAQDIVTINQVTLTSPSHKVTNGKSIQLNCSADISKSTSFQMELTFLFYKDDNLVHNTTLKDVQARHKIFPARLVDSGSYRCTVDAKGKTKSSNDLEVQVEGLFQPKLTALKTEVTEGEVVTLRCEEPEEKPPFIFLFDKLLPDQKKQTKKKQELRENFASVDFPVQEGDSILNFQCIVQVMSPFGISTSDPSNMTLVTVVEPFSKPKMTVRPPQNITEGDRIDIECTTVQVRNQDIEILIQRDRKILNSTRGQNSVTYSAIATVENNGNYTCKVELGGVSKSSSINIVVPELFSKPILTPSLTDLDENQSLNLWCHINGSLNAKYSIIKRPPENGILLKSSSNLTITARVNDTGSYVCRAEIKGVIKESNPVQITVYAPVSKPVLSVSNSSTEMVLGDTLLLRCQSVFGTPPINYTLFRGNRSIQTITVLDNTYAEFRDIQTTLHDLREYRCEASNRHSYEKISSQRLNITVLTPIRNVSFGSLLYQEAESGGDITFFCSVKEGSLPINFSIFKQNDKKPLFYESKMSTKVIWQMTSLKKQDTGKYFCEVSNRASLPVRSNLLFINVILAAWQKGFIAAIVLAVIAIAASGFWWYLRKKEKGKHPSVEMSGSTAATNSTSEKPASGQNNDGEFYPVLESVYSEDGENHVKSTDENKDSGGNRHSRIEGSPDAT</sequence>
<dbReference type="GeneTree" id="ENSGT01140000282577"/>
<dbReference type="InterPro" id="IPR003599">
    <property type="entry name" value="Ig_sub"/>
</dbReference>
<dbReference type="GO" id="GO:0030335">
    <property type="term" value="P:positive regulation of cell migration"/>
    <property type="evidence" value="ECO:0007669"/>
    <property type="project" value="Ensembl"/>
</dbReference>
<evidence type="ECO:0000256" key="2">
    <source>
        <dbReference type="ARBA" id="ARBA00023157"/>
    </source>
</evidence>
<dbReference type="SMART" id="SM00409">
    <property type="entry name" value="IG"/>
    <property type="match status" value="5"/>
</dbReference>
<dbReference type="GO" id="GO:0061028">
    <property type="term" value="P:establishment of endothelial barrier"/>
    <property type="evidence" value="ECO:0007669"/>
    <property type="project" value="Ensembl"/>
</dbReference>
<dbReference type="AlphaFoldDB" id="K7GIH8"/>
<dbReference type="GO" id="GO:0035696">
    <property type="term" value="P:monocyte extravasation"/>
    <property type="evidence" value="ECO:0007669"/>
    <property type="project" value="Ensembl"/>
</dbReference>
<dbReference type="GO" id="GO:0090673">
    <property type="term" value="P:endothelial cell-matrix adhesion"/>
    <property type="evidence" value="ECO:0007669"/>
    <property type="project" value="Ensembl"/>
</dbReference>
<dbReference type="EMBL" id="AGCU01100834">
    <property type="status" value="NOT_ANNOTATED_CDS"/>
    <property type="molecule type" value="Genomic_DNA"/>
</dbReference>
<dbReference type="GO" id="GO:0072011">
    <property type="term" value="P:glomerular endothelium development"/>
    <property type="evidence" value="ECO:0007669"/>
    <property type="project" value="Ensembl"/>
</dbReference>
<dbReference type="GO" id="GO:0050982">
    <property type="term" value="P:detection of mechanical stimulus"/>
    <property type="evidence" value="ECO:0007669"/>
    <property type="project" value="Ensembl"/>
</dbReference>
<keyword evidence="1 6" id="KW-0732">Signal</keyword>
<dbReference type="GO" id="GO:0044291">
    <property type="term" value="C:cell-cell contact zone"/>
    <property type="evidence" value="ECO:0007669"/>
    <property type="project" value="Ensembl"/>
</dbReference>
<dbReference type="InterPro" id="IPR036179">
    <property type="entry name" value="Ig-like_dom_sf"/>
</dbReference>
<dbReference type="InterPro" id="IPR007110">
    <property type="entry name" value="Ig-like_dom"/>
</dbReference>
<reference evidence="8" key="3">
    <citation type="submission" date="2025-08" db="UniProtKB">
        <authorList>
            <consortium name="Ensembl"/>
        </authorList>
    </citation>
    <scope>IDENTIFICATION</scope>
</reference>
<dbReference type="InterPro" id="IPR050488">
    <property type="entry name" value="Ig_Fc_receptor"/>
</dbReference>
<reference evidence="9" key="1">
    <citation type="submission" date="2011-10" db="EMBL/GenBank/DDBJ databases">
        <authorList>
            <consortium name="Soft-shell Turtle Genome Consortium"/>
        </authorList>
    </citation>
    <scope>NUCLEOTIDE SEQUENCE [LARGE SCALE GENOMIC DNA]</scope>
    <source>
        <strain evidence="9">Daiwa-1</strain>
    </source>
</reference>
<dbReference type="GO" id="GO:0009897">
    <property type="term" value="C:external side of plasma membrane"/>
    <property type="evidence" value="ECO:0007669"/>
    <property type="project" value="Ensembl"/>
</dbReference>
<dbReference type="EMBL" id="AGCU01100830">
    <property type="status" value="NOT_ANNOTATED_CDS"/>
    <property type="molecule type" value="Genomic_DNA"/>
</dbReference>
<dbReference type="GO" id="GO:0005615">
    <property type="term" value="C:extracellular space"/>
    <property type="evidence" value="ECO:0007669"/>
    <property type="project" value="Ensembl"/>
</dbReference>
<dbReference type="GO" id="GO:0005829">
    <property type="term" value="C:cytosol"/>
    <property type="evidence" value="ECO:0007669"/>
    <property type="project" value="Ensembl"/>
</dbReference>
<dbReference type="EMBL" id="AGCU01100833">
    <property type="status" value="NOT_ANNOTATED_CDS"/>
    <property type="molecule type" value="Genomic_DNA"/>
</dbReference>
<feature type="domain" description="Ig-like" evidence="7">
    <location>
        <begin position="13"/>
        <end position="114"/>
    </location>
</feature>
<keyword evidence="2" id="KW-1015">Disulfide bond</keyword>
<dbReference type="CTD" id="5175"/>
<dbReference type="GO" id="GO:0042803">
    <property type="term" value="F:protein homodimerization activity"/>
    <property type="evidence" value="ECO:0007669"/>
    <property type="project" value="Ensembl"/>
</dbReference>
<dbReference type="Pfam" id="PF13927">
    <property type="entry name" value="Ig_3"/>
    <property type="match status" value="1"/>
</dbReference>
<dbReference type="Ensembl" id="ENSPSIT00000020183.1">
    <property type="protein sequence ID" value="ENSPSIP00000020089.1"/>
    <property type="gene ID" value="ENSPSIG00000017778.1"/>
</dbReference>
<feature type="chain" id="PRO_5003902956" evidence="6">
    <location>
        <begin position="18"/>
        <end position="689"/>
    </location>
</feature>
<dbReference type="PANTHER" id="PTHR11481:SF58">
    <property type="entry name" value="ALLERGIN-1"/>
    <property type="match status" value="1"/>
</dbReference>
<dbReference type="EMBL" id="AGCU01100829">
    <property type="status" value="NOT_ANNOTATED_CDS"/>
    <property type="molecule type" value="Genomic_DNA"/>
</dbReference>
<dbReference type="GO" id="GO:0032991">
    <property type="term" value="C:protein-containing complex"/>
    <property type="evidence" value="ECO:0007669"/>
    <property type="project" value="Ensembl"/>
</dbReference>
<feature type="domain" description="Ig-like" evidence="7">
    <location>
        <begin position="222"/>
        <end position="302"/>
    </location>
</feature>
<dbReference type="Proteomes" id="UP000007267">
    <property type="component" value="Unassembled WGS sequence"/>
</dbReference>
<dbReference type="GO" id="GO:0051897">
    <property type="term" value="P:positive regulation of phosphatidylinositol 3-kinase/protein kinase B signal transduction"/>
    <property type="evidence" value="ECO:0007669"/>
    <property type="project" value="Ensembl"/>
</dbReference>
<evidence type="ECO:0000256" key="3">
    <source>
        <dbReference type="ARBA" id="ARBA00023319"/>
    </source>
</evidence>
<protein>
    <submittedName>
        <fullName evidence="8">Platelet and endothelial cell adhesion molecule 1</fullName>
    </submittedName>
</protein>
<dbReference type="GO" id="GO:0001886">
    <property type="term" value="P:endothelial cell morphogenesis"/>
    <property type="evidence" value="ECO:0007669"/>
    <property type="project" value="Ensembl"/>
</dbReference>
<dbReference type="EMBL" id="AGCU01100831">
    <property type="status" value="NOT_ANNOTATED_CDS"/>
    <property type="molecule type" value="Genomic_DNA"/>
</dbReference>
<dbReference type="OMA" id="FLSCDYE"/>
<feature type="domain" description="Ig-like" evidence="7">
    <location>
        <begin position="491"/>
        <end position="575"/>
    </location>
</feature>
<dbReference type="SUPFAM" id="SSF48726">
    <property type="entry name" value="Immunoglobulin"/>
    <property type="match status" value="5"/>
</dbReference>
<dbReference type="Pfam" id="PF00047">
    <property type="entry name" value="ig"/>
    <property type="match status" value="1"/>
</dbReference>
<dbReference type="EMBL" id="AGCU01100835">
    <property type="status" value="NOT_ANNOTATED_CDS"/>
    <property type="molecule type" value="Genomic_DNA"/>
</dbReference>
<feature type="compositionally biased region" description="Polar residues" evidence="4">
    <location>
        <begin position="625"/>
        <end position="646"/>
    </location>
</feature>
<dbReference type="InterPro" id="IPR013151">
    <property type="entry name" value="Immunoglobulin_dom"/>
</dbReference>
<dbReference type="GO" id="GO:0007166">
    <property type="term" value="P:cell surface receptor signaling pathway"/>
    <property type="evidence" value="ECO:0007669"/>
    <property type="project" value="Ensembl"/>
</dbReference>
<feature type="region of interest" description="Disordered" evidence="4">
    <location>
        <begin position="620"/>
        <end position="689"/>
    </location>
</feature>
<feature type="domain" description="Ig-like" evidence="7">
    <location>
        <begin position="306"/>
        <end position="391"/>
    </location>
</feature>
<dbReference type="RefSeq" id="XP_006125241.1">
    <property type="nucleotide sequence ID" value="XM_006125179.3"/>
</dbReference>
<keyword evidence="3" id="KW-0393">Immunoglobulin domain</keyword>
<dbReference type="GO" id="GO:0006909">
    <property type="term" value="P:phagocytosis"/>
    <property type="evidence" value="ECO:0007669"/>
    <property type="project" value="Ensembl"/>
</dbReference>
<accession>K7GIH8</accession>
<dbReference type="GO" id="GO:0042311">
    <property type="term" value="P:vasodilation"/>
    <property type="evidence" value="ECO:0007669"/>
    <property type="project" value="Ensembl"/>
</dbReference>
<dbReference type="EMBL" id="AGCU01100836">
    <property type="status" value="NOT_ANNOTATED_CDS"/>
    <property type="molecule type" value="Genomic_DNA"/>
</dbReference>
<organism evidence="8 9">
    <name type="scientific">Pelodiscus sinensis</name>
    <name type="common">Chinese softshell turtle</name>
    <name type="synonym">Trionyx sinensis</name>
    <dbReference type="NCBI Taxonomy" id="13735"/>
    <lineage>
        <taxon>Eukaryota</taxon>
        <taxon>Metazoa</taxon>
        <taxon>Chordata</taxon>
        <taxon>Craniata</taxon>
        <taxon>Vertebrata</taxon>
        <taxon>Euteleostomi</taxon>
        <taxon>Archelosauria</taxon>
        <taxon>Testudinata</taxon>
        <taxon>Testudines</taxon>
        <taxon>Cryptodira</taxon>
        <taxon>Trionychia</taxon>
        <taxon>Trionychidae</taxon>
        <taxon>Pelodiscus</taxon>
    </lineage>
</organism>
<evidence type="ECO:0000256" key="1">
    <source>
        <dbReference type="ARBA" id="ARBA00022729"/>
    </source>
</evidence>
<proteinExistence type="predicted"/>
<keyword evidence="5" id="KW-1133">Transmembrane helix</keyword>
<keyword evidence="9" id="KW-1185">Reference proteome</keyword>
<dbReference type="Gene3D" id="2.60.40.10">
    <property type="entry name" value="Immunoglobulins"/>
    <property type="match status" value="6"/>
</dbReference>
<gene>
    <name evidence="8" type="primary">PECAM1</name>
</gene>
<dbReference type="GO" id="GO:0050904">
    <property type="term" value="P:diapedesis"/>
    <property type="evidence" value="ECO:0007669"/>
    <property type="project" value="Ensembl"/>
</dbReference>
<dbReference type="Pfam" id="PF13895">
    <property type="entry name" value="Ig_2"/>
    <property type="match status" value="3"/>
</dbReference>
<dbReference type="GO" id="GO:0045121">
    <property type="term" value="C:membrane raft"/>
    <property type="evidence" value="ECO:0007669"/>
    <property type="project" value="Ensembl"/>
</dbReference>
<dbReference type="GO" id="GO:0001525">
    <property type="term" value="P:angiogenesis"/>
    <property type="evidence" value="ECO:0007669"/>
    <property type="project" value="Ensembl"/>
</dbReference>
<dbReference type="GO" id="GO:0071260">
    <property type="term" value="P:cellular response to mechanical stimulus"/>
    <property type="evidence" value="ECO:0007669"/>
    <property type="project" value="Ensembl"/>
</dbReference>
<reference evidence="8" key="4">
    <citation type="submission" date="2025-09" db="UniProtKB">
        <authorList>
            <consortium name="Ensembl"/>
        </authorList>
    </citation>
    <scope>IDENTIFICATION</scope>
</reference>
<dbReference type="GO" id="GO:0007266">
    <property type="term" value="P:Rho protein signal transduction"/>
    <property type="evidence" value="ECO:0007669"/>
    <property type="project" value="Ensembl"/>
</dbReference>
<evidence type="ECO:0000313" key="8">
    <source>
        <dbReference type="Ensembl" id="ENSPSIP00000020089.1"/>
    </source>
</evidence>
<dbReference type="PANTHER" id="PTHR11481">
    <property type="entry name" value="IMMUNOGLOBULIN FC RECEPTOR"/>
    <property type="match status" value="1"/>
</dbReference>
<dbReference type="GO" id="GO:0007159">
    <property type="term" value="P:leukocyte cell-cell adhesion"/>
    <property type="evidence" value="ECO:0007669"/>
    <property type="project" value="Ensembl"/>
</dbReference>
<dbReference type="HOGENOM" id="CLU_024558_0_0_1"/>
<reference evidence="9" key="2">
    <citation type="journal article" date="2013" name="Nat. Genet.">
        <title>The draft genomes of soft-shell turtle and green sea turtle yield insights into the development and evolution of the turtle-specific body plan.</title>
        <authorList>
            <person name="Wang Z."/>
            <person name="Pascual-Anaya J."/>
            <person name="Zadissa A."/>
            <person name="Li W."/>
            <person name="Niimura Y."/>
            <person name="Huang Z."/>
            <person name="Li C."/>
            <person name="White S."/>
            <person name="Xiong Z."/>
            <person name="Fang D."/>
            <person name="Wang B."/>
            <person name="Ming Y."/>
            <person name="Chen Y."/>
            <person name="Zheng Y."/>
            <person name="Kuraku S."/>
            <person name="Pignatelli M."/>
            <person name="Herrero J."/>
            <person name="Beal K."/>
            <person name="Nozawa M."/>
            <person name="Li Q."/>
            <person name="Wang J."/>
            <person name="Zhang H."/>
            <person name="Yu L."/>
            <person name="Shigenobu S."/>
            <person name="Wang J."/>
            <person name="Liu J."/>
            <person name="Flicek P."/>
            <person name="Searle S."/>
            <person name="Wang J."/>
            <person name="Kuratani S."/>
            <person name="Yin Y."/>
            <person name="Aken B."/>
            <person name="Zhang G."/>
            <person name="Irie N."/>
        </authorList>
    </citation>
    <scope>NUCLEOTIDE SEQUENCE [LARGE SCALE GENOMIC DNA]</scope>
    <source>
        <strain evidence="9">Daiwa-1</strain>
    </source>
</reference>
<dbReference type="GO" id="GO:0072672">
    <property type="term" value="P:neutrophil extravasation"/>
    <property type="evidence" value="ECO:0007669"/>
    <property type="project" value="Ensembl"/>
</dbReference>
<dbReference type="GO" id="GO:0043410">
    <property type="term" value="P:positive regulation of MAPK cascade"/>
    <property type="evidence" value="ECO:0007669"/>
    <property type="project" value="Ensembl"/>
</dbReference>
<evidence type="ECO:0000256" key="4">
    <source>
        <dbReference type="SAM" id="MobiDB-lite"/>
    </source>
</evidence>
<evidence type="ECO:0000259" key="7">
    <source>
        <dbReference type="PROSITE" id="PS50835"/>
    </source>
</evidence>
<feature type="signal peptide" evidence="6">
    <location>
        <begin position="1"/>
        <end position="17"/>
    </location>
</feature>